<feature type="compositionally biased region" description="Basic and acidic residues" evidence="1">
    <location>
        <begin position="82"/>
        <end position="92"/>
    </location>
</feature>
<reference evidence="2 3" key="1">
    <citation type="submission" date="2015-09" db="EMBL/GenBank/DDBJ databases">
        <title>Trachymyrmex zeteki WGS genome.</title>
        <authorList>
            <person name="Nygaard S."/>
            <person name="Hu H."/>
            <person name="Boomsma J."/>
            <person name="Zhang G."/>
        </authorList>
    </citation>
    <scope>NUCLEOTIDE SEQUENCE [LARGE SCALE GENOMIC DNA]</scope>
    <source>
        <strain evidence="2">Tzet28-1</strain>
        <tissue evidence="2">Whole body</tissue>
    </source>
</reference>
<organism evidence="2 3">
    <name type="scientific">Mycetomoellerius zeteki</name>
    <dbReference type="NCBI Taxonomy" id="64791"/>
    <lineage>
        <taxon>Eukaryota</taxon>
        <taxon>Metazoa</taxon>
        <taxon>Ecdysozoa</taxon>
        <taxon>Arthropoda</taxon>
        <taxon>Hexapoda</taxon>
        <taxon>Insecta</taxon>
        <taxon>Pterygota</taxon>
        <taxon>Neoptera</taxon>
        <taxon>Endopterygota</taxon>
        <taxon>Hymenoptera</taxon>
        <taxon>Apocrita</taxon>
        <taxon>Aculeata</taxon>
        <taxon>Formicoidea</taxon>
        <taxon>Formicidae</taxon>
        <taxon>Myrmicinae</taxon>
        <taxon>Mycetomoellerius</taxon>
    </lineage>
</organism>
<protein>
    <submittedName>
        <fullName evidence="2">Uncharacterized protein</fullName>
    </submittedName>
</protein>
<feature type="region of interest" description="Disordered" evidence="1">
    <location>
        <begin position="72"/>
        <end position="92"/>
    </location>
</feature>
<sequence length="92" mass="10257">SIYPPSGMILHPGAHFGDFPHPIGSGESRPFRLFPESSPLARADFASSPPRRVVRRHRVRFTDDEALSYPAAAPRLRGFRSNGDEGRKDWGD</sequence>
<dbReference type="AlphaFoldDB" id="A0A151WNB1"/>
<evidence type="ECO:0000313" key="2">
    <source>
        <dbReference type="EMBL" id="KYQ49175.1"/>
    </source>
</evidence>
<dbReference type="Proteomes" id="UP000075809">
    <property type="component" value="Unassembled WGS sequence"/>
</dbReference>
<evidence type="ECO:0000256" key="1">
    <source>
        <dbReference type="SAM" id="MobiDB-lite"/>
    </source>
</evidence>
<gene>
    <name evidence="2" type="ORF">ALC60_11789</name>
</gene>
<keyword evidence="3" id="KW-1185">Reference proteome</keyword>
<accession>A0A151WNB1</accession>
<proteinExistence type="predicted"/>
<name>A0A151WNB1_9HYME</name>
<evidence type="ECO:0000313" key="3">
    <source>
        <dbReference type="Proteomes" id="UP000075809"/>
    </source>
</evidence>
<feature type="non-terminal residue" evidence="2">
    <location>
        <position position="1"/>
    </location>
</feature>
<dbReference type="EMBL" id="KQ982934">
    <property type="protein sequence ID" value="KYQ49175.1"/>
    <property type="molecule type" value="Genomic_DNA"/>
</dbReference>